<organism evidence="1">
    <name type="scientific">Rhizophora mucronata</name>
    <name type="common">Asiatic mangrove</name>
    <dbReference type="NCBI Taxonomy" id="61149"/>
    <lineage>
        <taxon>Eukaryota</taxon>
        <taxon>Viridiplantae</taxon>
        <taxon>Streptophyta</taxon>
        <taxon>Embryophyta</taxon>
        <taxon>Tracheophyta</taxon>
        <taxon>Spermatophyta</taxon>
        <taxon>Magnoliopsida</taxon>
        <taxon>eudicotyledons</taxon>
        <taxon>Gunneridae</taxon>
        <taxon>Pentapetalae</taxon>
        <taxon>rosids</taxon>
        <taxon>fabids</taxon>
        <taxon>Malpighiales</taxon>
        <taxon>Rhizophoraceae</taxon>
        <taxon>Rhizophora</taxon>
    </lineage>
</organism>
<accession>A0A2P2PY40</accession>
<dbReference type="AlphaFoldDB" id="A0A2P2PY40"/>
<name>A0A2P2PY40_RHIMU</name>
<sequence length="28" mass="3132">MVVVFLSHGNQHLILHAILSLRGEKSCE</sequence>
<evidence type="ECO:0000313" key="1">
    <source>
        <dbReference type="EMBL" id="MBX59569.1"/>
    </source>
</evidence>
<protein>
    <submittedName>
        <fullName evidence="1">Uncharacterized protein</fullName>
    </submittedName>
</protein>
<proteinExistence type="predicted"/>
<reference evidence="1" key="1">
    <citation type="submission" date="2018-02" db="EMBL/GenBank/DDBJ databases">
        <title>Rhizophora mucronata_Transcriptome.</title>
        <authorList>
            <person name="Meera S.P."/>
            <person name="Sreeshan A."/>
            <person name="Augustine A."/>
        </authorList>
    </citation>
    <scope>NUCLEOTIDE SEQUENCE</scope>
    <source>
        <tissue evidence="1">Leaf</tissue>
    </source>
</reference>
<dbReference type="EMBL" id="GGEC01079085">
    <property type="protein sequence ID" value="MBX59569.1"/>
    <property type="molecule type" value="Transcribed_RNA"/>
</dbReference>